<dbReference type="InterPro" id="IPR012902">
    <property type="entry name" value="N_methyl_site"/>
</dbReference>
<evidence type="ECO:0000256" key="1">
    <source>
        <dbReference type="SAM" id="Phobius"/>
    </source>
</evidence>
<protein>
    <submittedName>
        <fullName evidence="2">Pilus assembly protein PilW</fullName>
    </submittedName>
</protein>
<organism evidence="2 3">
    <name type="scientific">Ralstonia pickettii</name>
    <name type="common">Burkholderia pickettii</name>
    <dbReference type="NCBI Taxonomy" id="329"/>
    <lineage>
        <taxon>Bacteria</taxon>
        <taxon>Pseudomonadati</taxon>
        <taxon>Pseudomonadota</taxon>
        <taxon>Betaproteobacteria</taxon>
        <taxon>Burkholderiales</taxon>
        <taxon>Burkholderiaceae</taxon>
        <taxon>Ralstonia</taxon>
    </lineage>
</organism>
<gene>
    <name evidence="2" type="ORF">C0Q88_18395</name>
</gene>
<feature type="transmembrane region" description="Helical" evidence="1">
    <location>
        <begin position="21"/>
        <end position="44"/>
    </location>
</feature>
<evidence type="ECO:0000313" key="2">
    <source>
        <dbReference type="EMBL" id="PLC41551.1"/>
    </source>
</evidence>
<comment type="caution">
    <text evidence="2">The sequence shown here is derived from an EMBL/GenBank/DDBJ whole genome shotgun (WGS) entry which is preliminary data.</text>
</comment>
<keyword evidence="1" id="KW-0472">Membrane</keyword>
<accession>A0A2N4TPC8</accession>
<dbReference type="PROSITE" id="PS00409">
    <property type="entry name" value="PROKAR_NTER_METHYL"/>
    <property type="match status" value="1"/>
</dbReference>
<dbReference type="Pfam" id="PF16074">
    <property type="entry name" value="PilW"/>
    <property type="match status" value="1"/>
</dbReference>
<dbReference type="GO" id="GO:0043683">
    <property type="term" value="P:type IV pilus assembly"/>
    <property type="evidence" value="ECO:0007669"/>
    <property type="project" value="InterPro"/>
</dbReference>
<dbReference type="EMBL" id="PKQE01000004">
    <property type="protein sequence ID" value="PLC41551.1"/>
    <property type="molecule type" value="Genomic_DNA"/>
</dbReference>
<keyword evidence="1" id="KW-1133">Transmembrane helix</keyword>
<sequence>MTTPSTRRAHRTLRPLQRGMSLVELMVGMALGLLLLTALASLYASTSQSRVQLGNSATQIENGRYALDIISQEVGLGGFLGDLNLLGTSAVATPDVCAAAINALGFSTGPATVPVAIYGYVPGANAAPCLPNLSPNSEILVVRRVSSTVTSASAVAAGQAYLQDSFCSTDTSPFVFSATATDFTLKDKTCSKLADLRQVSVRAFYLATCDRCGTGGDNIPTLKMVEFSSGAMQPPNSIAQGIDDVHFAYGVDMDGNGSPDCYVANPGIDNSAACTNVGGYNWLASAATNWSNVTAVRINVLARTLGVSPGWTDTRSYDLGRGTLTPPFKDGYKRHVYAEVARVANVAGPRE</sequence>
<evidence type="ECO:0000313" key="3">
    <source>
        <dbReference type="Proteomes" id="UP000234456"/>
    </source>
</evidence>
<dbReference type="Pfam" id="PF07963">
    <property type="entry name" value="N_methyl"/>
    <property type="match status" value="1"/>
</dbReference>
<dbReference type="AlphaFoldDB" id="A0A2N4TPC8"/>
<name>A0A2N4TPC8_RALPI</name>
<dbReference type="OrthoDB" id="5296662at2"/>
<dbReference type="RefSeq" id="WP_102066765.1">
    <property type="nucleotide sequence ID" value="NZ_PKQE01000004.1"/>
</dbReference>
<dbReference type="InterPro" id="IPR032092">
    <property type="entry name" value="PilW"/>
</dbReference>
<dbReference type="Proteomes" id="UP000234456">
    <property type="component" value="Unassembled WGS sequence"/>
</dbReference>
<dbReference type="NCBIfam" id="TIGR02532">
    <property type="entry name" value="IV_pilin_GFxxxE"/>
    <property type="match status" value="1"/>
</dbReference>
<keyword evidence="1" id="KW-0812">Transmembrane</keyword>
<reference evidence="2 3" key="1">
    <citation type="submission" date="2017-12" db="EMBL/GenBank/DDBJ databases">
        <title>Draft genome sequence of Ralstonia pickettii 52.</title>
        <authorList>
            <person name="Zheng B."/>
        </authorList>
    </citation>
    <scope>NUCLEOTIDE SEQUENCE [LARGE SCALE GENOMIC DNA]</scope>
    <source>
        <strain evidence="2 3">52</strain>
    </source>
</reference>
<proteinExistence type="predicted"/>